<keyword evidence="2" id="KW-0805">Transcription regulation</keyword>
<reference evidence="8 9" key="1">
    <citation type="journal article" date="2018" name="Biodegradation">
        <title>1,4-Dioxane degradation characteristics of Rhodococcus aetherivorans JCM 14343.</title>
        <authorList>
            <person name="Inoue D."/>
            <person name="Tsunoda T."/>
            <person name="Yamamoto N."/>
            <person name="Ike M."/>
            <person name="Sei K."/>
        </authorList>
    </citation>
    <scope>NUCLEOTIDE SEQUENCE [LARGE SCALE GENOMIC DNA]</scope>
    <source>
        <strain evidence="8 9">JCM 14343</strain>
    </source>
</reference>
<sequence length="221" mass="24363">MTRASTSSAAGADAVTTEAMTTEAMTTEAMTTEAVWREFGAQLRAFVHRRIADPDRADDVLGEILLRVHKNLGRVEDREHLIRWVYRIARSAIIDDYRRAARDRDRLAPLTGDAPDQAGQEWDDDAATTLRELATCLRPLLEGLSPEQRRAVELTDLEGLTQADAAALEGVSLSGMKSRVQRGRRKLAELLGRCCALTLDAHGMPMDYTAPTDCRCAGSPR</sequence>
<comment type="caution">
    <text evidence="8">The sequence shown here is derived from an EMBL/GenBank/DDBJ whole genome shotgun (WGS) entry which is preliminary data.</text>
</comment>
<evidence type="ECO:0000313" key="9">
    <source>
        <dbReference type="Proteomes" id="UP000325466"/>
    </source>
</evidence>
<dbReference type="InterPro" id="IPR039425">
    <property type="entry name" value="RNA_pol_sigma-70-like"/>
</dbReference>
<keyword evidence="9" id="KW-1185">Reference proteome</keyword>
<evidence type="ECO:0000259" key="7">
    <source>
        <dbReference type="Pfam" id="PF08281"/>
    </source>
</evidence>
<keyword evidence="3" id="KW-0731">Sigma factor</keyword>
<dbReference type="Pfam" id="PF04542">
    <property type="entry name" value="Sigma70_r2"/>
    <property type="match status" value="1"/>
</dbReference>
<dbReference type="RefSeq" id="WP_235194096.1">
    <property type="nucleotide sequence ID" value="NZ_BAAAYP010000039.1"/>
</dbReference>
<evidence type="ECO:0000259" key="6">
    <source>
        <dbReference type="Pfam" id="PF04542"/>
    </source>
</evidence>
<dbReference type="Pfam" id="PF08281">
    <property type="entry name" value="Sigma70_r4_2"/>
    <property type="match status" value="1"/>
</dbReference>
<dbReference type="Proteomes" id="UP000325466">
    <property type="component" value="Unassembled WGS sequence"/>
</dbReference>
<evidence type="ECO:0000256" key="3">
    <source>
        <dbReference type="ARBA" id="ARBA00023082"/>
    </source>
</evidence>
<evidence type="ECO:0000256" key="1">
    <source>
        <dbReference type="ARBA" id="ARBA00010641"/>
    </source>
</evidence>
<dbReference type="InterPro" id="IPR013324">
    <property type="entry name" value="RNA_pol_sigma_r3/r4-like"/>
</dbReference>
<feature type="domain" description="RNA polymerase sigma-70 region 2" evidence="6">
    <location>
        <begin position="37"/>
        <end position="102"/>
    </location>
</feature>
<organism evidence="8 9">
    <name type="scientific">Rhodococcus aetherivorans</name>
    <dbReference type="NCBI Taxonomy" id="191292"/>
    <lineage>
        <taxon>Bacteria</taxon>
        <taxon>Bacillati</taxon>
        <taxon>Actinomycetota</taxon>
        <taxon>Actinomycetes</taxon>
        <taxon>Mycobacteriales</taxon>
        <taxon>Nocardiaceae</taxon>
        <taxon>Rhodococcus</taxon>
    </lineage>
</organism>
<keyword evidence="4" id="KW-0238">DNA-binding</keyword>
<dbReference type="NCBIfam" id="TIGR02937">
    <property type="entry name" value="sigma70-ECF"/>
    <property type="match status" value="1"/>
</dbReference>
<proteinExistence type="inferred from homology"/>
<gene>
    <name evidence="8" type="ORF">RAJCM14343_4742</name>
</gene>
<keyword evidence="5" id="KW-0804">Transcription</keyword>
<feature type="domain" description="RNA polymerase sigma factor 70 region 4 type 2" evidence="7">
    <location>
        <begin position="136"/>
        <end position="187"/>
    </location>
</feature>
<dbReference type="InterPro" id="IPR014284">
    <property type="entry name" value="RNA_pol_sigma-70_dom"/>
</dbReference>
<evidence type="ECO:0000313" key="8">
    <source>
        <dbReference type="EMBL" id="GES39470.1"/>
    </source>
</evidence>
<evidence type="ECO:0000256" key="5">
    <source>
        <dbReference type="ARBA" id="ARBA00023163"/>
    </source>
</evidence>
<protein>
    <submittedName>
        <fullName evidence="8">RNA polymerase sigma factor SigZ</fullName>
    </submittedName>
</protein>
<name>A0ABQ0YST1_9NOCA</name>
<dbReference type="Gene3D" id="1.10.10.10">
    <property type="entry name" value="Winged helix-like DNA-binding domain superfamily/Winged helix DNA-binding domain"/>
    <property type="match status" value="1"/>
</dbReference>
<accession>A0ABQ0YST1</accession>
<dbReference type="EMBL" id="BLAH01000117">
    <property type="protein sequence ID" value="GES39470.1"/>
    <property type="molecule type" value="Genomic_DNA"/>
</dbReference>
<evidence type="ECO:0000256" key="2">
    <source>
        <dbReference type="ARBA" id="ARBA00023015"/>
    </source>
</evidence>
<dbReference type="InterPro" id="IPR007627">
    <property type="entry name" value="RNA_pol_sigma70_r2"/>
</dbReference>
<dbReference type="InterPro" id="IPR013249">
    <property type="entry name" value="RNA_pol_sigma70_r4_t2"/>
</dbReference>
<dbReference type="PANTHER" id="PTHR43133">
    <property type="entry name" value="RNA POLYMERASE ECF-TYPE SIGMA FACTO"/>
    <property type="match status" value="1"/>
</dbReference>
<dbReference type="InterPro" id="IPR013325">
    <property type="entry name" value="RNA_pol_sigma_r2"/>
</dbReference>
<comment type="similarity">
    <text evidence="1">Belongs to the sigma-70 factor family. ECF subfamily.</text>
</comment>
<dbReference type="SUPFAM" id="SSF88946">
    <property type="entry name" value="Sigma2 domain of RNA polymerase sigma factors"/>
    <property type="match status" value="1"/>
</dbReference>
<dbReference type="InterPro" id="IPR036388">
    <property type="entry name" value="WH-like_DNA-bd_sf"/>
</dbReference>
<dbReference type="PANTHER" id="PTHR43133:SF62">
    <property type="entry name" value="RNA POLYMERASE SIGMA FACTOR SIGZ"/>
    <property type="match status" value="1"/>
</dbReference>
<dbReference type="CDD" id="cd06171">
    <property type="entry name" value="Sigma70_r4"/>
    <property type="match status" value="1"/>
</dbReference>
<dbReference type="Gene3D" id="1.10.1740.10">
    <property type="match status" value="1"/>
</dbReference>
<dbReference type="SUPFAM" id="SSF88659">
    <property type="entry name" value="Sigma3 and sigma4 domains of RNA polymerase sigma factors"/>
    <property type="match status" value="1"/>
</dbReference>
<evidence type="ECO:0000256" key="4">
    <source>
        <dbReference type="ARBA" id="ARBA00023125"/>
    </source>
</evidence>